<dbReference type="RefSeq" id="WP_188388487.1">
    <property type="nucleotide sequence ID" value="NZ_BMFK01000001.1"/>
</dbReference>
<organism evidence="1 2">
    <name type="scientific">Priestia taiwanensis</name>
    <dbReference type="NCBI Taxonomy" id="1347902"/>
    <lineage>
        <taxon>Bacteria</taxon>
        <taxon>Bacillati</taxon>
        <taxon>Bacillota</taxon>
        <taxon>Bacilli</taxon>
        <taxon>Bacillales</taxon>
        <taxon>Bacillaceae</taxon>
        <taxon>Priestia</taxon>
    </lineage>
</organism>
<dbReference type="EMBL" id="BMFK01000001">
    <property type="protein sequence ID" value="GGE72529.1"/>
    <property type="molecule type" value="Genomic_DNA"/>
</dbReference>
<protein>
    <recommendedName>
        <fullName evidence="3">DUF2777 domain-containing protein</fullName>
    </recommendedName>
</protein>
<evidence type="ECO:0008006" key="3">
    <source>
        <dbReference type="Google" id="ProtNLM"/>
    </source>
</evidence>
<sequence length="181" mass="21782">MNRYQLLQEQPRAYTSGNVEYINNEWVFFDEESDEAYLLADFVSEDLEIHMNEVWIRAYFFEDDVIQIENKQYFLQHGEYIRIRKKLQTSYQEFLHELSDEAFTKLVDALNELDYSIYDCIYCHNFLSFQPKDKSAQGINFFLFDNEDLVCSLHHSFIRDATIVKDRFSFARTDGLMMEIH</sequence>
<reference evidence="1" key="1">
    <citation type="journal article" date="2014" name="Int. J. Syst. Evol. Microbiol.">
        <title>Complete genome sequence of Corynebacterium casei LMG S-19264T (=DSM 44701T), isolated from a smear-ripened cheese.</title>
        <authorList>
            <consortium name="US DOE Joint Genome Institute (JGI-PGF)"/>
            <person name="Walter F."/>
            <person name="Albersmeier A."/>
            <person name="Kalinowski J."/>
            <person name="Ruckert C."/>
        </authorList>
    </citation>
    <scope>NUCLEOTIDE SEQUENCE</scope>
    <source>
        <strain evidence="1">CGMCC 1.12698</strain>
    </source>
</reference>
<reference evidence="1" key="2">
    <citation type="submission" date="2020-09" db="EMBL/GenBank/DDBJ databases">
        <authorList>
            <person name="Sun Q."/>
            <person name="Zhou Y."/>
        </authorList>
    </citation>
    <scope>NUCLEOTIDE SEQUENCE</scope>
    <source>
        <strain evidence="1">CGMCC 1.12698</strain>
    </source>
</reference>
<accession>A0A917AV46</accession>
<evidence type="ECO:0000313" key="1">
    <source>
        <dbReference type="EMBL" id="GGE72529.1"/>
    </source>
</evidence>
<gene>
    <name evidence="1" type="ORF">GCM10007140_23070</name>
</gene>
<dbReference type="Pfam" id="PF10949">
    <property type="entry name" value="DUF2777"/>
    <property type="match status" value="1"/>
</dbReference>
<dbReference type="InterPro" id="IPR024488">
    <property type="entry name" value="DUF2777"/>
</dbReference>
<name>A0A917AV46_9BACI</name>
<evidence type="ECO:0000313" key="2">
    <source>
        <dbReference type="Proteomes" id="UP000605259"/>
    </source>
</evidence>
<keyword evidence="2" id="KW-1185">Reference proteome</keyword>
<proteinExistence type="predicted"/>
<comment type="caution">
    <text evidence="1">The sequence shown here is derived from an EMBL/GenBank/DDBJ whole genome shotgun (WGS) entry which is preliminary data.</text>
</comment>
<dbReference type="AlphaFoldDB" id="A0A917AV46"/>
<dbReference type="Proteomes" id="UP000605259">
    <property type="component" value="Unassembled WGS sequence"/>
</dbReference>